<comment type="caution">
    <text evidence="1">The sequence shown here is derived from an EMBL/GenBank/DDBJ whole genome shotgun (WGS) entry which is preliminary data.</text>
</comment>
<reference evidence="1 2" key="1">
    <citation type="submission" date="2021-06" db="EMBL/GenBank/DDBJ databases">
        <title>Caerostris extrusa draft genome.</title>
        <authorList>
            <person name="Kono N."/>
            <person name="Arakawa K."/>
        </authorList>
    </citation>
    <scope>NUCLEOTIDE SEQUENCE [LARGE SCALE GENOMIC DNA]</scope>
</reference>
<keyword evidence="2" id="KW-1185">Reference proteome</keyword>
<organism evidence="1 2">
    <name type="scientific">Caerostris extrusa</name>
    <name type="common">Bark spider</name>
    <name type="synonym">Caerostris bankana</name>
    <dbReference type="NCBI Taxonomy" id="172846"/>
    <lineage>
        <taxon>Eukaryota</taxon>
        <taxon>Metazoa</taxon>
        <taxon>Ecdysozoa</taxon>
        <taxon>Arthropoda</taxon>
        <taxon>Chelicerata</taxon>
        <taxon>Arachnida</taxon>
        <taxon>Araneae</taxon>
        <taxon>Araneomorphae</taxon>
        <taxon>Entelegynae</taxon>
        <taxon>Araneoidea</taxon>
        <taxon>Araneidae</taxon>
        <taxon>Caerostris</taxon>
    </lineage>
</organism>
<proteinExistence type="predicted"/>
<accession>A0AAV4W950</accession>
<dbReference type="AlphaFoldDB" id="A0AAV4W950"/>
<name>A0AAV4W950_CAEEX</name>
<dbReference type="EMBL" id="BPLR01015835">
    <property type="protein sequence ID" value="GIY79016.1"/>
    <property type="molecule type" value="Genomic_DNA"/>
</dbReference>
<dbReference type="Proteomes" id="UP001054945">
    <property type="component" value="Unassembled WGS sequence"/>
</dbReference>
<sequence length="111" mass="13542">MWKELLYYYSDESIWNVCPNDIFLYRNIIILKCYLVTRWLLTHSMTVAPYLRFASSFWMVQFRFFFCTGRQTCNPLNAPRWIMRKEVWRLEMEHAHTCLTPNVGIMFVQQA</sequence>
<evidence type="ECO:0000313" key="2">
    <source>
        <dbReference type="Proteomes" id="UP001054945"/>
    </source>
</evidence>
<protein>
    <submittedName>
        <fullName evidence="1">Uncharacterized protein</fullName>
    </submittedName>
</protein>
<gene>
    <name evidence="1" type="ORF">CEXT_141231</name>
</gene>
<evidence type="ECO:0000313" key="1">
    <source>
        <dbReference type="EMBL" id="GIY79016.1"/>
    </source>
</evidence>